<dbReference type="OrthoDB" id="9814204at2"/>
<dbReference type="KEGG" id="sphc:CVN68_06170"/>
<dbReference type="Gene3D" id="3.40.710.10">
    <property type="entry name" value="DD-peptidase/beta-lactamase superfamily"/>
    <property type="match status" value="1"/>
</dbReference>
<proteinExistence type="predicted"/>
<keyword evidence="2" id="KW-0378">Hydrolase</keyword>
<dbReference type="InterPro" id="IPR012338">
    <property type="entry name" value="Beta-lactam/transpept-like"/>
</dbReference>
<dbReference type="AlphaFoldDB" id="A0A2K8MCJ2"/>
<accession>A0A2K8MCJ2</accession>
<evidence type="ECO:0000259" key="1">
    <source>
        <dbReference type="Pfam" id="PF00144"/>
    </source>
</evidence>
<evidence type="ECO:0000313" key="3">
    <source>
        <dbReference type="Proteomes" id="UP000229081"/>
    </source>
</evidence>
<organism evidence="2 3">
    <name type="scientific">Sphingomonas psychrotolerans</name>
    <dbReference type="NCBI Taxonomy" id="1327635"/>
    <lineage>
        <taxon>Bacteria</taxon>
        <taxon>Pseudomonadati</taxon>
        <taxon>Pseudomonadota</taxon>
        <taxon>Alphaproteobacteria</taxon>
        <taxon>Sphingomonadales</taxon>
        <taxon>Sphingomonadaceae</taxon>
        <taxon>Sphingomonas</taxon>
    </lineage>
</organism>
<dbReference type="Pfam" id="PF00144">
    <property type="entry name" value="Beta-lactamase"/>
    <property type="match status" value="1"/>
</dbReference>
<reference evidence="2 3" key="1">
    <citation type="submission" date="2017-11" db="EMBL/GenBank/DDBJ databases">
        <title>Complete genome sequence of Sphingomonas sp. Strain Cra20, a psychrotolerant potential plant growth promoting rhizobacteria.</title>
        <authorList>
            <person name="Luo Y."/>
        </authorList>
    </citation>
    <scope>NUCLEOTIDE SEQUENCE [LARGE SCALE GENOMIC DNA]</scope>
    <source>
        <strain evidence="2 3">Cra20</strain>
    </source>
</reference>
<evidence type="ECO:0000313" key="2">
    <source>
        <dbReference type="EMBL" id="ATY31608.1"/>
    </source>
</evidence>
<dbReference type="InterPro" id="IPR001466">
    <property type="entry name" value="Beta-lactam-related"/>
</dbReference>
<name>A0A2K8MCJ2_9SPHN</name>
<protein>
    <submittedName>
        <fullName evidence="2">Serine hydrolase</fullName>
    </submittedName>
</protein>
<dbReference type="GO" id="GO:0016787">
    <property type="term" value="F:hydrolase activity"/>
    <property type="evidence" value="ECO:0007669"/>
    <property type="project" value="UniProtKB-KW"/>
</dbReference>
<sequence length="342" mass="36507">MIFAANPHVQAQSAGFSTLLASWDHDEHPDLRGVVVLRDGRSIGERYYNDATSDELHDIRSAGKSVTALLVGIAVDRGAIRSVDDPVVRYWPAAAGSAIGAVRLREVLTMRSGLAAFDDDPASPGNEDLMDESPDPLAFLRAVPRAGPPGARYVYNSVTAYAAGVVVAEATATKMGAFAGRRLFTPLGITRWRWDADASGVTKGQGNLWLTTRGMAAIGEMVRNGGRSHGHRVVSTRWIADMLAPKVNIAAEDPYADGYGYFWYRKDYRIADTGIAVSFASGNGGNKIYVVPGCRLVVAVTSSAYGRGYGQRRSEAILKAILAKEIAAGGCRTSSSLQRGAI</sequence>
<feature type="domain" description="Beta-lactamase-related" evidence="1">
    <location>
        <begin position="34"/>
        <end position="319"/>
    </location>
</feature>
<dbReference type="InterPro" id="IPR050789">
    <property type="entry name" value="Diverse_Enzym_Activities"/>
</dbReference>
<dbReference type="PANTHER" id="PTHR43283">
    <property type="entry name" value="BETA-LACTAMASE-RELATED"/>
    <property type="match status" value="1"/>
</dbReference>
<keyword evidence="3" id="KW-1185">Reference proteome</keyword>
<dbReference type="EMBL" id="CP024923">
    <property type="protein sequence ID" value="ATY31608.1"/>
    <property type="molecule type" value="Genomic_DNA"/>
</dbReference>
<dbReference type="PANTHER" id="PTHR43283:SF7">
    <property type="entry name" value="BETA-LACTAMASE-RELATED DOMAIN-CONTAINING PROTEIN"/>
    <property type="match status" value="1"/>
</dbReference>
<gene>
    <name evidence="2" type="ORF">CVN68_06170</name>
</gene>
<dbReference type="Proteomes" id="UP000229081">
    <property type="component" value="Chromosome"/>
</dbReference>
<dbReference type="SUPFAM" id="SSF56601">
    <property type="entry name" value="beta-lactamase/transpeptidase-like"/>
    <property type="match status" value="1"/>
</dbReference>